<dbReference type="InterPro" id="IPR029044">
    <property type="entry name" value="Nucleotide-diphossugar_trans"/>
</dbReference>
<organism evidence="5 6">
    <name type="scientific">Boseongicola aestuarii</name>
    <dbReference type="NCBI Taxonomy" id="1470561"/>
    <lineage>
        <taxon>Bacteria</taxon>
        <taxon>Pseudomonadati</taxon>
        <taxon>Pseudomonadota</taxon>
        <taxon>Alphaproteobacteria</taxon>
        <taxon>Rhodobacterales</taxon>
        <taxon>Paracoccaceae</taxon>
        <taxon>Boseongicola</taxon>
    </lineage>
</organism>
<dbReference type="PANTHER" id="PTHR43584">
    <property type="entry name" value="NUCLEOTIDYL TRANSFERASE"/>
    <property type="match status" value="1"/>
</dbReference>
<keyword evidence="1 5" id="KW-0808">Transferase</keyword>
<dbReference type="Pfam" id="PF12804">
    <property type="entry name" value="NTP_transf_3"/>
    <property type="match status" value="1"/>
</dbReference>
<reference evidence="5 6" key="1">
    <citation type="submission" date="2017-05" db="EMBL/GenBank/DDBJ databases">
        <authorList>
            <person name="Song R."/>
            <person name="Chenine A.L."/>
            <person name="Ruprecht R.M."/>
        </authorList>
    </citation>
    <scope>NUCLEOTIDE SEQUENCE [LARGE SCALE GENOMIC DNA]</scope>
    <source>
        <strain evidence="5 6">CECT 8489</strain>
    </source>
</reference>
<evidence type="ECO:0000256" key="2">
    <source>
        <dbReference type="ARBA" id="ARBA00022695"/>
    </source>
</evidence>
<keyword evidence="2 5" id="KW-0548">Nucleotidyltransferase</keyword>
<keyword evidence="3" id="KW-0460">Magnesium</keyword>
<keyword evidence="6" id="KW-1185">Reference proteome</keyword>
<dbReference type="PANTHER" id="PTHR43584:SF8">
    <property type="entry name" value="N-ACETYLMURAMATE ALPHA-1-PHOSPHATE URIDYLYLTRANSFERASE"/>
    <property type="match status" value="1"/>
</dbReference>
<dbReference type="CDD" id="cd06422">
    <property type="entry name" value="NTP_transferase_like_1"/>
    <property type="match status" value="1"/>
</dbReference>
<evidence type="ECO:0000259" key="4">
    <source>
        <dbReference type="Pfam" id="PF12804"/>
    </source>
</evidence>
<dbReference type="RefSeq" id="WP_281256206.1">
    <property type="nucleotide sequence ID" value="NZ_FXXQ01000011.1"/>
</dbReference>
<dbReference type="Proteomes" id="UP000201838">
    <property type="component" value="Unassembled WGS sequence"/>
</dbReference>
<evidence type="ECO:0000313" key="6">
    <source>
        <dbReference type="Proteomes" id="UP000201838"/>
    </source>
</evidence>
<dbReference type="SUPFAM" id="SSF53448">
    <property type="entry name" value="Nucleotide-diphospho-sugar transferases"/>
    <property type="match status" value="1"/>
</dbReference>
<name>A0A238J3V5_9RHOB</name>
<dbReference type="EMBL" id="FXXQ01000011">
    <property type="protein sequence ID" value="SMX25001.1"/>
    <property type="molecule type" value="Genomic_DNA"/>
</dbReference>
<proteinExistence type="predicted"/>
<dbReference type="GO" id="GO:0016779">
    <property type="term" value="F:nucleotidyltransferase activity"/>
    <property type="evidence" value="ECO:0007669"/>
    <property type="project" value="UniProtKB-KW"/>
</dbReference>
<dbReference type="InterPro" id="IPR025877">
    <property type="entry name" value="MobA-like_NTP_Trfase"/>
</dbReference>
<protein>
    <submittedName>
        <fullName evidence="5">2-C-methyl-D-erythritol 4-phosphate cytidylyltransferase</fullName>
    </submittedName>
</protein>
<dbReference type="InterPro" id="IPR050065">
    <property type="entry name" value="GlmU-like"/>
</dbReference>
<accession>A0A238J3V5</accession>
<sequence length="224" mass="24348">MIPANVSLMIFAAGFGTRMGDLTKETPKPMLSLRGQPMIDHSLKIAKSAGLETILANTHHLHANIAPHLKSHGVEVLHETPNILDTGGGLKAARNRLTSPTLTLNPDCDWTGPNPLTHLLNHWQDDMQALLLLVPIGRAENRSPPGDFTLSGTQLKRGGNMIYTGAQLVRTGRLDAIKDRVFSLNAYWDHLATSGDLHGTIYPGHWADIGTKQSLIRANEAPDV</sequence>
<evidence type="ECO:0000256" key="3">
    <source>
        <dbReference type="ARBA" id="ARBA00022842"/>
    </source>
</evidence>
<evidence type="ECO:0000313" key="5">
    <source>
        <dbReference type="EMBL" id="SMX25001.1"/>
    </source>
</evidence>
<evidence type="ECO:0000256" key="1">
    <source>
        <dbReference type="ARBA" id="ARBA00022679"/>
    </source>
</evidence>
<feature type="domain" description="MobA-like NTP transferase" evidence="4">
    <location>
        <begin position="9"/>
        <end position="132"/>
    </location>
</feature>
<dbReference type="Gene3D" id="3.90.550.10">
    <property type="entry name" value="Spore Coat Polysaccharide Biosynthesis Protein SpsA, Chain A"/>
    <property type="match status" value="1"/>
</dbReference>
<dbReference type="AlphaFoldDB" id="A0A238J3V5"/>
<gene>
    <name evidence="5" type="ORF">BOA8489_03134</name>
</gene>